<dbReference type="RefSeq" id="WP_045276936.1">
    <property type="nucleotide sequence ID" value="NZ_BAAAUP010000013.1"/>
</dbReference>
<sequence length="309" mass="31442">MRKLPVALAVLSLSAVGLTGCSLPGSAEACPQPTGTADALDLIEVSGGAQSLPQVDVYTPFHVESSQWGELAQGEGTQIDGSESQLVVIDVSVVSGDTGEGLVATPYDGSLTNVNAMSVWSQTFPVFPEALRCASAGSQVVVAMAPDDIDPEVASGLGLTEGESAIAVVDVRKVYLDHADGSNVFNTGNGLPIVVRAPDGRPGVVVPDGEAPDDVVVQTLKRGDGAEVADGDAVRVHYTAVSWDDDEVTGTTWDTTPASIAAGGTEDPVSAELTGHTVGSQLMVVVPAADEASSASIYVIDILGIDATE</sequence>
<evidence type="ECO:0000313" key="3">
    <source>
        <dbReference type="Proteomes" id="UP000033956"/>
    </source>
</evidence>
<evidence type="ECO:0008006" key="4">
    <source>
        <dbReference type="Google" id="ProtNLM"/>
    </source>
</evidence>
<dbReference type="GO" id="GO:0003755">
    <property type="term" value="F:peptidyl-prolyl cis-trans isomerase activity"/>
    <property type="evidence" value="ECO:0007669"/>
    <property type="project" value="InterPro"/>
</dbReference>
<dbReference type="InterPro" id="IPR046357">
    <property type="entry name" value="PPIase_dom_sf"/>
</dbReference>
<keyword evidence="3" id="KW-1185">Reference proteome</keyword>
<comment type="caution">
    <text evidence="2">The sequence shown here is derived from an EMBL/GenBank/DDBJ whole genome shotgun (WGS) entry which is preliminary data.</text>
</comment>
<name>A0A0M2GWC1_9MICO</name>
<proteinExistence type="predicted"/>
<feature type="signal peptide" evidence="1">
    <location>
        <begin position="1"/>
        <end position="29"/>
    </location>
</feature>
<feature type="chain" id="PRO_5005633575" description="Peptidylprolyl isomerase" evidence="1">
    <location>
        <begin position="30"/>
        <end position="309"/>
    </location>
</feature>
<dbReference type="OrthoDB" id="25996at2"/>
<dbReference type="STRING" id="92835.RS81_03036"/>
<evidence type="ECO:0000313" key="2">
    <source>
        <dbReference type="EMBL" id="KJL38039.1"/>
    </source>
</evidence>
<reference evidence="2 3" key="1">
    <citation type="submission" date="2015-02" db="EMBL/GenBank/DDBJ databases">
        <title>Draft genome sequences of ten Microbacterium spp. with emphasis on heavy metal contaminated environments.</title>
        <authorList>
            <person name="Corretto E."/>
        </authorList>
    </citation>
    <scope>NUCLEOTIDE SEQUENCE [LARGE SCALE GENOMIC DNA]</scope>
    <source>
        <strain evidence="2 3">DSM 12510</strain>
    </source>
</reference>
<accession>A0A0M2GWC1</accession>
<dbReference type="AlphaFoldDB" id="A0A0M2GWC1"/>
<keyword evidence="1" id="KW-0732">Signal</keyword>
<dbReference type="SUPFAM" id="SSF54534">
    <property type="entry name" value="FKBP-like"/>
    <property type="match status" value="1"/>
</dbReference>
<dbReference type="PROSITE" id="PS51257">
    <property type="entry name" value="PROKAR_LIPOPROTEIN"/>
    <property type="match status" value="1"/>
</dbReference>
<protein>
    <recommendedName>
        <fullName evidence="4">Peptidylprolyl isomerase</fullName>
    </recommendedName>
</protein>
<dbReference type="Gene3D" id="3.10.50.40">
    <property type="match status" value="1"/>
</dbReference>
<organism evidence="2 3">
    <name type="scientific">Microbacterium terrae</name>
    <dbReference type="NCBI Taxonomy" id="69369"/>
    <lineage>
        <taxon>Bacteria</taxon>
        <taxon>Bacillati</taxon>
        <taxon>Actinomycetota</taxon>
        <taxon>Actinomycetes</taxon>
        <taxon>Micrococcales</taxon>
        <taxon>Microbacteriaceae</taxon>
        <taxon>Microbacterium</taxon>
    </lineage>
</organism>
<gene>
    <name evidence="2" type="ORF">RS81_03036</name>
</gene>
<dbReference type="PATRIC" id="fig|92835.4.peg.3064"/>
<dbReference type="EMBL" id="JYIZ01000056">
    <property type="protein sequence ID" value="KJL38039.1"/>
    <property type="molecule type" value="Genomic_DNA"/>
</dbReference>
<dbReference type="Proteomes" id="UP000033956">
    <property type="component" value="Unassembled WGS sequence"/>
</dbReference>
<evidence type="ECO:0000256" key="1">
    <source>
        <dbReference type="SAM" id="SignalP"/>
    </source>
</evidence>